<organism evidence="1">
    <name type="scientific">marine sediment metagenome</name>
    <dbReference type="NCBI Taxonomy" id="412755"/>
    <lineage>
        <taxon>unclassified sequences</taxon>
        <taxon>metagenomes</taxon>
        <taxon>ecological metagenomes</taxon>
    </lineage>
</organism>
<dbReference type="EMBL" id="BART01033546">
    <property type="protein sequence ID" value="GAH08514.1"/>
    <property type="molecule type" value="Genomic_DNA"/>
</dbReference>
<sequence length="42" mass="4617">ANGLDADVLLISTAVEKAYLNFGKENEGPIESNILPTWIWVD</sequence>
<proteinExistence type="predicted"/>
<protein>
    <submittedName>
        <fullName evidence="1">Uncharacterized protein</fullName>
    </submittedName>
</protein>
<comment type="caution">
    <text evidence="1">The sequence shown here is derived from an EMBL/GenBank/DDBJ whole genome shotgun (WGS) entry which is preliminary data.</text>
</comment>
<evidence type="ECO:0000313" key="1">
    <source>
        <dbReference type="EMBL" id="GAH08514.1"/>
    </source>
</evidence>
<reference evidence="1" key="1">
    <citation type="journal article" date="2014" name="Front. Microbiol.">
        <title>High frequency of phylogenetically diverse reductive dehalogenase-homologous genes in deep subseafloor sedimentary metagenomes.</title>
        <authorList>
            <person name="Kawai M."/>
            <person name="Futagami T."/>
            <person name="Toyoda A."/>
            <person name="Takaki Y."/>
            <person name="Nishi S."/>
            <person name="Hori S."/>
            <person name="Arai W."/>
            <person name="Tsubouchi T."/>
            <person name="Morono Y."/>
            <person name="Uchiyama I."/>
            <person name="Ito T."/>
            <person name="Fujiyama A."/>
            <person name="Inagaki F."/>
            <person name="Takami H."/>
        </authorList>
    </citation>
    <scope>NUCLEOTIDE SEQUENCE</scope>
    <source>
        <strain evidence="1">Expedition CK06-06</strain>
    </source>
</reference>
<name>X1DU86_9ZZZZ</name>
<dbReference type="AlphaFoldDB" id="X1DU86"/>
<gene>
    <name evidence="1" type="ORF">S01H4_57608</name>
</gene>
<accession>X1DU86</accession>
<feature type="non-terminal residue" evidence="1">
    <location>
        <position position="1"/>
    </location>
</feature>